<organism evidence="1 2">
    <name type="scientific">Trichonephila clavata</name>
    <name type="common">Joro spider</name>
    <name type="synonym">Nephila clavata</name>
    <dbReference type="NCBI Taxonomy" id="2740835"/>
    <lineage>
        <taxon>Eukaryota</taxon>
        <taxon>Metazoa</taxon>
        <taxon>Ecdysozoa</taxon>
        <taxon>Arthropoda</taxon>
        <taxon>Chelicerata</taxon>
        <taxon>Arachnida</taxon>
        <taxon>Araneae</taxon>
        <taxon>Araneomorphae</taxon>
        <taxon>Entelegynae</taxon>
        <taxon>Araneoidea</taxon>
        <taxon>Nephilidae</taxon>
        <taxon>Trichonephila</taxon>
    </lineage>
</organism>
<name>A0A8X6FA91_TRICU</name>
<comment type="caution">
    <text evidence="1">The sequence shown here is derived from an EMBL/GenBank/DDBJ whole genome shotgun (WGS) entry which is preliminary data.</text>
</comment>
<evidence type="ECO:0000313" key="1">
    <source>
        <dbReference type="EMBL" id="GFQ73619.1"/>
    </source>
</evidence>
<proteinExistence type="predicted"/>
<dbReference type="EMBL" id="BMAO01031251">
    <property type="protein sequence ID" value="GFQ73619.1"/>
    <property type="molecule type" value="Genomic_DNA"/>
</dbReference>
<protein>
    <submittedName>
        <fullName evidence="1">Uncharacterized protein</fullName>
    </submittedName>
</protein>
<sequence length="122" mass="14110">MEITILKALKLRKSENNSSHNDKGHPLNISVNRIVEHKGSIPLKLHLPSTIASISPYPNFPLQWDKDTCAENKNRGQERDECYLAEVIVIRRQECHCHYFIEVRTRETNVRFIPQTSLCSAK</sequence>
<evidence type="ECO:0000313" key="2">
    <source>
        <dbReference type="Proteomes" id="UP000887116"/>
    </source>
</evidence>
<dbReference type="Proteomes" id="UP000887116">
    <property type="component" value="Unassembled WGS sequence"/>
</dbReference>
<accession>A0A8X6FA91</accession>
<dbReference type="AlphaFoldDB" id="A0A8X6FA91"/>
<gene>
    <name evidence="1" type="ORF">TNCT_40171</name>
</gene>
<keyword evidence="2" id="KW-1185">Reference proteome</keyword>
<reference evidence="1" key="1">
    <citation type="submission" date="2020-07" db="EMBL/GenBank/DDBJ databases">
        <title>Multicomponent nature underlies the extraordinary mechanical properties of spider dragline silk.</title>
        <authorList>
            <person name="Kono N."/>
            <person name="Nakamura H."/>
            <person name="Mori M."/>
            <person name="Yoshida Y."/>
            <person name="Ohtoshi R."/>
            <person name="Malay A.D."/>
            <person name="Moran D.A.P."/>
            <person name="Tomita M."/>
            <person name="Numata K."/>
            <person name="Arakawa K."/>
        </authorList>
    </citation>
    <scope>NUCLEOTIDE SEQUENCE</scope>
</reference>